<dbReference type="EMBL" id="CP016776">
    <property type="protein sequence ID" value="ASY20143.1"/>
    <property type="molecule type" value="Genomic_DNA"/>
</dbReference>
<dbReference type="PROSITE" id="PS51257">
    <property type="entry name" value="PROKAR_LIPOPROTEIN"/>
    <property type="match status" value="1"/>
</dbReference>
<dbReference type="AlphaFoldDB" id="A0A249KTK4"/>
<keyword evidence="1" id="KW-0732">Signal</keyword>
<feature type="signal peptide" evidence="1">
    <location>
        <begin position="1"/>
        <end position="25"/>
    </location>
</feature>
<dbReference type="OrthoDB" id="26872at2"/>
<gene>
    <name evidence="3" type="ORF">A7sIIA15_04610</name>
</gene>
<dbReference type="InterPro" id="IPR012347">
    <property type="entry name" value="Ferritin-like"/>
</dbReference>
<dbReference type="Gene3D" id="1.20.1260.10">
    <property type="match status" value="1"/>
</dbReference>
<dbReference type="RefSeq" id="WP_095686008.1">
    <property type="nucleotide sequence ID" value="NZ_CP016776.1"/>
</dbReference>
<evidence type="ECO:0000313" key="3">
    <source>
        <dbReference type="EMBL" id="ASY20143.1"/>
    </source>
</evidence>
<organism evidence="3 4">
    <name type="scientific">Candidatus Planktophila vernalis</name>
    <dbReference type="NCBI Taxonomy" id="1884907"/>
    <lineage>
        <taxon>Bacteria</taxon>
        <taxon>Bacillati</taxon>
        <taxon>Actinomycetota</taxon>
        <taxon>Actinomycetes</taxon>
        <taxon>Candidatus Nanopelagicales</taxon>
        <taxon>Candidatus Nanopelagicaceae</taxon>
        <taxon>Candidatus Planktophila</taxon>
    </lineage>
</organism>
<dbReference type="PANTHER" id="PTHR36933:SF1">
    <property type="entry name" value="SLL0788 PROTEIN"/>
    <property type="match status" value="1"/>
</dbReference>
<reference evidence="3 4" key="1">
    <citation type="submission" date="2016-07" db="EMBL/GenBank/DDBJ databases">
        <title>High microdiversification within the ubiquitous acI lineage of Actinobacteria.</title>
        <authorList>
            <person name="Neuenschwander S.M."/>
            <person name="Salcher M."/>
            <person name="Ghai R."/>
            <person name="Pernthaler J."/>
        </authorList>
    </citation>
    <scope>NUCLEOTIDE SEQUENCE [LARGE SCALE GENOMIC DNA]</scope>
    <source>
        <strain evidence="3">MMS-IIA-15</strain>
    </source>
</reference>
<evidence type="ECO:0000259" key="2">
    <source>
        <dbReference type="Pfam" id="PF03713"/>
    </source>
</evidence>
<feature type="chain" id="PRO_5012264508" evidence="1">
    <location>
        <begin position="26"/>
        <end position="192"/>
    </location>
</feature>
<dbReference type="PANTHER" id="PTHR36933">
    <property type="entry name" value="SLL0788 PROTEIN"/>
    <property type="match status" value="1"/>
</dbReference>
<dbReference type="KEGG" id="pvn:A7sIIA15_04610"/>
<evidence type="ECO:0000256" key="1">
    <source>
        <dbReference type="SAM" id="SignalP"/>
    </source>
</evidence>
<sequence>MPINRAITTIFVAILALSLSGCASASNKGMDHEGHTAQASGDLSSDDVMFLQMMIPHHQQAIDISDLALTKSADSELLALAKNIRDEQAAEIVKMKAWLDAAGADLEMDHGASHSMDGMLSDTELAALDKASGKSFDVLWLKAMTGHHTGATDMTAMIENAKSAEIKSFGEGIVASQSAQNKAMAAMIKRIG</sequence>
<feature type="domain" description="DUF305" evidence="2">
    <location>
        <begin position="47"/>
        <end position="187"/>
    </location>
</feature>
<accession>A0A249KTK4</accession>
<dbReference type="Pfam" id="PF03713">
    <property type="entry name" value="DUF305"/>
    <property type="match status" value="1"/>
</dbReference>
<keyword evidence="4" id="KW-1185">Reference proteome</keyword>
<dbReference type="InterPro" id="IPR005183">
    <property type="entry name" value="DUF305_CopM-like"/>
</dbReference>
<evidence type="ECO:0000313" key="4">
    <source>
        <dbReference type="Proteomes" id="UP000217186"/>
    </source>
</evidence>
<protein>
    <submittedName>
        <fullName evidence="3">DUF305 domain-containing protein</fullName>
    </submittedName>
</protein>
<name>A0A249KTK4_9ACTN</name>
<proteinExistence type="predicted"/>
<dbReference type="Proteomes" id="UP000217186">
    <property type="component" value="Chromosome"/>
</dbReference>